<dbReference type="RefSeq" id="WP_172356712.1">
    <property type="nucleotide sequence ID" value="NZ_CP053661.1"/>
</dbReference>
<keyword evidence="2" id="KW-1185">Reference proteome</keyword>
<organism evidence="1 2">
    <name type="scientific">Thermoleptolyngbya sichuanensis A183</name>
    <dbReference type="NCBI Taxonomy" id="2737172"/>
    <lineage>
        <taxon>Bacteria</taxon>
        <taxon>Bacillati</taxon>
        <taxon>Cyanobacteriota</taxon>
        <taxon>Cyanophyceae</taxon>
        <taxon>Oculatellales</taxon>
        <taxon>Oculatellaceae</taxon>
        <taxon>Thermoleptolyngbya</taxon>
        <taxon>Thermoleptolyngbya sichuanensis</taxon>
    </lineage>
</organism>
<sequence length="75" mass="8248">MAGEFPTDEPTPRAAKACSHYNKMILVGAPDWVSGTIARPHSAGIAHVRDWSRLVPTQNPGEVMSLLQRPHRMSD</sequence>
<evidence type="ECO:0000313" key="1">
    <source>
        <dbReference type="EMBL" id="QKD83200.1"/>
    </source>
</evidence>
<accession>A0A6M8BG37</accession>
<name>A0A6M8BG37_9CYAN</name>
<dbReference type="KEGG" id="theu:HPC62_14240"/>
<dbReference type="Proteomes" id="UP000505210">
    <property type="component" value="Chromosome"/>
</dbReference>
<gene>
    <name evidence="1" type="ORF">HPC62_14240</name>
</gene>
<dbReference type="EMBL" id="CP053661">
    <property type="protein sequence ID" value="QKD83200.1"/>
    <property type="molecule type" value="Genomic_DNA"/>
</dbReference>
<reference evidence="1 2" key="1">
    <citation type="submission" date="2020-05" db="EMBL/GenBank/DDBJ databases">
        <title>Complete genome sequence of of a novel Thermoleptolyngbya strain isolated from hot springs of Ganzi, Sichuan China.</title>
        <authorList>
            <person name="Tang J."/>
            <person name="Daroch M."/>
            <person name="Li L."/>
            <person name="Waleron K."/>
            <person name="Waleron M."/>
            <person name="Waleron M."/>
        </authorList>
    </citation>
    <scope>NUCLEOTIDE SEQUENCE [LARGE SCALE GENOMIC DNA]</scope>
    <source>
        <strain evidence="1 2">PKUAC-SCTA183</strain>
    </source>
</reference>
<protein>
    <submittedName>
        <fullName evidence="1">Uncharacterized protein</fullName>
    </submittedName>
</protein>
<dbReference type="AlphaFoldDB" id="A0A6M8BG37"/>
<proteinExistence type="predicted"/>
<evidence type="ECO:0000313" key="2">
    <source>
        <dbReference type="Proteomes" id="UP000505210"/>
    </source>
</evidence>